<gene>
    <name evidence="1" type="ORF">Faunusvirus5_11</name>
</gene>
<evidence type="ECO:0000313" key="1">
    <source>
        <dbReference type="EMBL" id="AYV79202.1"/>
    </source>
</evidence>
<protein>
    <recommendedName>
        <fullName evidence="2">DUF559 domain-containing protein</fullName>
    </recommendedName>
</protein>
<organism evidence="1">
    <name type="scientific">Faunusvirus sp</name>
    <dbReference type="NCBI Taxonomy" id="2487766"/>
    <lineage>
        <taxon>Viruses</taxon>
        <taxon>Varidnaviria</taxon>
        <taxon>Bamfordvirae</taxon>
        <taxon>Nucleocytoviricota</taxon>
        <taxon>Megaviricetes</taxon>
        <taxon>Imitervirales</taxon>
        <taxon>Mimiviridae</taxon>
    </lineage>
</organism>
<accession>A0A3G4ZWB0</accession>
<reference evidence="1" key="1">
    <citation type="submission" date="2018-10" db="EMBL/GenBank/DDBJ databases">
        <title>Hidden diversity of soil giant viruses.</title>
        <authorList>
            <person name="Schulz F."/>
            <person name="Alteio L."/>
            <person name="Goudeau D."/>
            <person name="Ryan E.M."/>
            <person name="Malmstrom R.R."/>
            <person name="Blanchard J."/>
            <person name="Woyke T."/>
        </authorList>
    </citation>
    <scope>NUCLEOTIDE SEQUENCE</scope>
    <source>
        <strain evidence="1">FNV1</strain>
    </source>
</reference>
<name>A0A3G4ZWB0_9VIRU</name>
<dbReference type="EMBL" id="MK072136">
    <property type="protein sequence ID" value="AYV79202.1"/>
    <property type="molecule type" value="Genomic_DNA"/>
</dbReference>
<evidence type="ECO:0008006" key="2">
    <source>
        <dbReference type="Google" id="ProtNLM"/>
    </source>
</evidence>
<proteinExistence type="predicted"/>
<sequence length="162" mass="19353">MGNTNNKTNAIKEFNSKNLRPTNKHHELLVFDYLYDKYKFTTQKRHFDTTGMHYYDFFLVDYSIYIEIDESQHFKNGKAGIHQGEVDNIKNWFCFNGKKPLIRISYLDLNMDVRIIGKMIEHVRKHKCAILVSSKNMYHKSPMFFKMSNIGYHNEIVAKKWC</sequence>